<gene>
    <name evidence="10" type="ORF">GSONMT00044695001</name>
</gene>
<evidence type="ECO:0000313" key="10">
    <source>
        <dbReference type="EMBL" id="CDQ92127.1"/>
    </source>
</evidence>
<keyword evidence="5" id="KW-0238">DNA-binding</keyword>
<organism evidence="10 11">
    <name type="scientific">Oncorhynchus mykiss</name>
    <name type="common">Rainbow trout</name>
    <name type="synonym">Salmo gairdneri</name>
    <dbReference type="NCBI Taxonomy" id="8022"/>
    <lineage>
        <taxon>Eukaryota</taxon>
        <taxon>Metazoa</taxon>
        <taxon>Chordata</taxon>
        <taxon>Craniata</taxon>
        <taxon>Vertebrata</taxon>
        <taxon>Euteleostomi</taxon>
        <taxon>Actinopterygii</taxon>
        <taxon>Neopterygii</taxon>
        <taxon>Teleostei</taxon>
        <taxon>Protacanthopterygii</taxon>
        <taxon>Salmoniformes</taxon>
        <taxon>Salmonidae</taxon>
        <taxon>Salmoninae</taxon>
        <taxon>Oncorhynchus</taxon>
    </lineage>
</organism>
<proteinExistence type="predicted"/>
<dbReference type="PROSITE" id="PS51843">
    <property type="entry name" value="NR_LBD"/>
    <property type="match status" value="1"/>
</dbReference>
<keyword evidence="7" id="KW-0675">Receptor</keyword>
<dbReference type="AlphaFoldDB" id="A0A060YKM3"/>
<dbReference type="Gene3D" id="1.10.565.10">
    <property type="entry name" value="Retinoid X Receptor"/>
    <property type="match status" value="1"/>
</dbReference>
<evidence type="ECO:0000259" key="9">
    <source>
        <dbReference type="PROSITE" id="PS51843"/>
    </source>
</evidence>
<dbReference type="Pfam" id="PF00104">
    <property type="entry name" value="Hormone_recep"/>
    <property type="match status" value="1"/>
</dbReference>
<keyword evidence="1" id="KW-0479">Metal-binding</keyword>
<dbReference type="PANTHER" id="PTHR24083">
    <property type="entry name" value="NUCLEAR HORMONE RECEPTOR"/>
    <property type="match status" value="1"/>
</dbReference>
<evidence type="ECO:0000256" key="1">
    <source>
        <dbReference type="ARBA" id="ARBA00022723"/>
    </source>
</evidence>
<evidence type="ECO:0000256" key="2">
    <source>
        <dbReference type="ARBA" id="ARBA00022771"/>
    </source>
</evidence>
<evidence type="ECO:0000256" key="7">
    <source>
        <dbReference type="ARBA" id="ARBA00023170"/>
    </source>
</evidence>
<dbReference type="InterPro" id="IPR001723">
    <property type="entry name" value="Nuclear_hrmn_rcpt"/>
</dbReference>
<evidence type="ECO:0000313" key="11">
    <source>
        <dbReference type="Proteomes" id="UP000193380"/>
    </source>
</evidence>
<keyword evidence="2" id="KW-0863">Zinc-finger</keyword>
<keyword evidence="4" id="KW-0805">Transcription regulation</keyword>
<dbReference type="Proteomes" id="UP000193380">
    <property type="component" value="Unassembled WGS sequence"/>
</dbReference>
<evidence type="ECO:0000256" key="4">
    <source>
        <dbReference type="ARBA" id="ARBA00023015"/>
    </source>
</evidence>
<evidence type="ECO:0000256" key="5">
    <source>
        <dbReference type="ARBA" id="ARBA00023125"/>
    </source>
</evidence>
<evidence type="ECO:0000256" key="8">
    <source>
        <dbReference type="ARBA" id="ARBA00023242"/>
    </source>
</evidence>
<accession>A0A060YKM3</accession>
<keyword evidence="6" id="KW-0804">Transcription</keyword>
<dbReference type="GO" id="GO:0008270">
    <property type="term" value="F:zinc ion binding"/>
    <property type="evidence" value="ECO:0007669"/>
    <property type="project" value="UniProtKB-KW"/>
</dbReference>
<dbReference type="GO" id="GO:0003677">
    <property type="term" value="F:DNA binding"/>
    <property type="evidence" value="ECO:0007669"/>
    <property type="project" value="UniProtKB-KW"/>
</dbReference>
<dbReference type="InterPro" id="IPR035500">
    <property type="entry name" value="NHR-like_dom_sf"/>
</dbReference>
<dbReference type="InterPro" id="IPR050274">
    <property type="entry name" value="Nuclear_hormone_rcpt_NR2"/>
</dbReference>
<protein>
    <recommendedName>
        <fullName evidence="9">NR LBD domain-containing protein</fullName>
    </recommendedName>
</protein>
<dbReference type="InterPro" id="IPR000536">
    <property type="entry name" value="Nucl_hrmn_rcpt_lig-bd"/>
</dbReference>
<evidence type="ECO:0000256" key="6">
    <source>
        <dbReference type="ARBA" id="ARBA00023163"/>
    </source>
</evidence>
<dbReference type="PaxDb" id="8022-A0A060YKM3"/>
<keyword evidence="8" id="KW-0539">Nucleus</keyword>
<dbReference type="EMBL" id="FR912789">
    <property type="protein sequence ID" value="CDQ92127.1"/>
    <property type="molecule type" value="Genomic_DNA"/>
</dbReference>
<sequence length="98" mass="11002">MPVEKILEAETSVEQRAELHSDTGSAGSSPHDAVTNICQTADKQLFALVEWAKRIPHFSELPLDDQVILLRAGTIVWREGDTRRLDVICTVSKNRVYK</sequence>
<feature type="domain" description="NR LBD" evidence="9">
    <location>
        <begin position="1"/>
        <end position="98"/>
    </location>
</feature>
<dbReference type="PRINTS" id="PR00398">
    <property type="entry name" value="STRDHORMONER"/>
</dbReference>
<dbReference type="STRING" id="8022.A0A060YKM3"/>
<evidence type="ECO:0000256" key="3">
    <source>
        <dbReference type="ARBA" id="ARBA00022833"/>
    </source>
</evidence>
<keyword evidence="3" id="KW-0862">Zinc</keyword>
<reference evidence="10" key="1">
    <citation type="journal article" date="2014" name="Nat. Commun.">
        <title>The rainbow trout genome provides novel insights into evolution after whole-genome duplication in vertebrates.</title>
        <authorList>
            <person name="Berthelot C."/>
            <person name="Brunet F."/>
            <person name="Chalopin D."/>
            <person name="Juanchich A."/>
            <person name="Bernard M."/>
            <person name="Noel B."/>
            <person name="Bento P."/>
            <person name="Da Silva C."/>
            <person name="Labadie K."/>
            <person name="Alberti A."/>
            <person name="Aury J.M."/>
            <person name="Louis A."/>
            <person name="Dehais P."/>
            <person name="Bardou P."/>
            <person name="Montfort J."/>
            <person name="Klopp C."/>
            <person name="Cabau C."/>
            <person name="Gaspin C."/>
            <person name="Thorgaard G.H."/>
            <person name="Boussaha M."/>
            <person name="Quillet E."/>
            <person name="Guyomard R."/>
            <person name="Galiana D."/>
            <person name="Bobe J."/>
            <person name="Volff J.N."/>
            <person name="Genet C."/>
            <person name="Wincker P."/>
            <person name="Jaillon O."/>
            <person name="Roest Crollius H."/>
            <person name="Guiguen Y."/>
        </authorList>
    </citation>
    <scope>NUCLEOTIDE SEQUENCE [LARGE SCALE GENOMIC DNA]</scope>
</reference>
<name>A0A060YKM3_ONCMY</name>
<reference evidence="10" key="2">
    <citation type="submission" date="2014-03" db="EMBL/GenBank/DDBJ databases">
        <authorList>
            <person name="Genoscope - CEA"/>
        </authorList>
    </citation>
    <scope>NUCLEOTIDE SEQUENCE</scope>
</reference>
<dbReference type="SUPFAM" id="SSF48508">
    <property type="entry name" value="Nuclear receptor ligand-binding domain"/>
    <property type="match status" value="1"/>
</dbReference>